<dbReference type="InterPro" id="IPR036388">
    <property type="entry name" value="WH-like_DNA-bd_sf"/>
</dbReference>
<sequence length="114" mass="12374">MNTVILDVRTLADTLSDAVTAMETLTPSGPRISFETPELLWSVFTAKRWDIIKALTGAGPVTLREVARRVGRDVKAVHGDVHALLDAGLIDKTADGKVVFPYDAVHVDFMIKSA</sequence>
<dbReference type="Proteomes" id="UP000249396">
    <property type="component" value="Unassembled WGS sequence"/>
</dbReference>
<evidence type="ECO:0000313" key="2">
    <source>
        <dbReference type="Proteomes" id="UP000249396"/>
    </source>
</evidence>
<gene>
    <name evidence="1" type="ORF">DM484_26645</name>
</gene>
<dbReference type="SUPFAM" id="SSF46785">
    <property type="entry name" value="Winged helix' DNA-binding domain"/>
    <property type="match status" value="1"/>
</dbReference>
<protein>
    <submittedName>
        <fullName evidence="1">Transcriptional regulator</fullName>
    </submittedName>
</protein>
<organism evidence="1 2">
    <name type="scientific">Candidatus Methylumidiphilus alinenensis</name>
    <dbReference type="NCBI Taxonomy" id="2202197"/>
    <lineage>
        <taxon>Bacteria</taxon>
        <taxon>Pseudomonadati</taxon>
        <taxon>Pseudomonadota</taxon>
        <taxon>Gammaproteobacteria</taxon>
        <taxon>Methylococcales</taxon>
        <taxon>Candidatus Methylumidiphilus</taxon>
    </lineage>
</organism>
<dbReference type="EMBL" id="QJPH01000526">
    <property type="protein sequence ID" value="PZN71334.1"/>
    <property type="molecule type" value="Genomic_DNA"/>
</dbReference>
<dbReference type="InterPro" id="IPR036390">
    <property type="entry name" value="WH_DNA-bd_sf"/>
</dbReference>
<evidence type="ECO:0000313" key="1">
    <source>
        <dbReference type="EMBL" id="PZN71334.1"/>
    </source>
</evidence>
<dbReference type="Pfam" id="PF25212">
    <property type="entry name" value="HVO_A0114"/>
    <property type="match status" value="1"/>
</dbReference>
<dbReference type="AlphaFoldDB" id="A0A2W4SC80"/>
<dbReference type="Gene3D" id="1.10.10.10">
    <property type="entry name" value="Winged helix-like DNA-binding domain superfamily/Winged helix DNA-binding domain"/>
    <property type="match status" value="1"/>
</dbReference>
<comment type="caution">
    <text evidence="1">The sequence shown here is derived from an EMBL/GenBank/DDBJ whole genome shotgun (WGS) entry which is preliminary data.</text>
</comment>
<reference evidence="1 2" key="1">
    <citation type="journal article" date="2018" name="Aquat. Microb. Ecol.">
        <title>Gammaproteobacterial methanotrophs dominate.</title>
        <authorList>
            <person name="Rissanen A.J."/>
            <person name="Saarenheimo J."/>
            <person name="Tiirola M."/>
            <person name="Peura S."/>
            <person name="Aalto S.L."/>
            <person name="Karvinen A."/>
            <person name="Nykanen H."/>
        </authorList>
    </citation>
    <scope>NUCLEOTIDE SEQUENCE [LARGE SCALE GENOMIC DNA]</scope>
    <source>
        <strain evidence="1">AMbin10</strain>
    </source>
</reference>
<name>A0A2W4SC80_9GAMM</name>
<accession>A0A2W4SC80</accession>
<proteinExistence type="predicted"/>